<gene>
    <name evidence="3" type="ORF">RCA23_c10390</name>
</gene>
<keyword evidence="2" id="KW-0808">Transferase</keyword>
<dbReference type="AlphaFoldDB" id="A0AAN0VHY5"/>
<dbReference type="Pfam" id="PF01531">
    <property type="entry name" value="Glyco_transf_11"/>
    <property type="match status" value="1"/>
</dbReference>
<evidence type="ECO:0000313" key="4">
    <source>
        <dbReference type="Proteomes" id="UP000028680"/>
    </source>
</evidence>
<dbReference type="GO" id="GO:0005975">
    <property type="term" value="P:carbohydrate metabolic process"/>
    <property type="evidence" value="ECO:0007669"/>
    <property type="project" value="InterPro"/>
</dbReference>
<accession>A0AAN0VHY5</accession>
<dbReference type="PANTHER" id="PTHR11927:SF9">
    <property type="entry name" value="L-FUCOSYLTRANSFERASE"/>
    <property type="match status" value="1"/>
</dbReference>
<dbReference type="Proteomes" id="UP000028680">
    <property type="component" value="Chromosome"/>
</dbReference>
<dbReference type="CDD" id="cd11301">
    <property type="entry name" value="Fut1_Fut2_like"/>
    <property type="match status" value="1"/>
</dbReference>
<dbReference type="GO" id="GO:0016020">
    <property type="term" value="C:membrane"/>
    <property type="evidence" value="ECO:0007669"/>
    <property type="project" value="InterPro"/>
</dbReference>
<evidence type="ECO:0000313" key="3">
    <source>
        <dbReference type="EMBL" id="AII86590.1"/>
    </source>
</evidence>
<organism evidence="3 4">
    <name type="scientific">Planktomarina temperata RCA23</name>
    <dbReference type="NCBI Taxonomy" id="666509"/>
    <lineage>
        <taxon>Bacteria</taxon>
        <taxon>Pseudomonadati</taxon>
        <taxon>Pseudomonadota</taxon>
        <taxon>Alphaproteobacteria</taxon>
        <taxon>Rhodobacterales</taxon>
        <taxon>Paracoccaceae</taxon>
        <taxon>Planktomarina</taxon>
    </lineage>
</organism>
<dbReference type="EMBL" id="CP003984">
    <property type="protein sequence ID" value="AII86590.1"/>
    <property type="molecule type" value="Genomic_DNA"/>
</dbReference>
<evidence type="ECO:0000256" key="1">
    <source>
        <dbReference type="ARBA" id="ARBA00022676"/>
    </source>
</evidence>
<dbReference type="GeneID" id="93367136"/>
<evidence type="ECO:0000256" key="2">
    <source>
        <dbReference type="ARBA" id="ARBA00022679"/>
    </source>
</evidence>
<name>A0AAN0VHY5_9RHOB</name>
<keyword evidence="1" id="KW-0328">Glycosyltransferase</keyword>
<dbReference type="InterPro" id="IPR002516">
    <property type="entry name" value="Glyco_trans_11"/>
</dbReference>
<dbReference type="PANTHER" id="PTHR11927">
    <property type="entry name" value="GALACTOSIDE 2-L-FUCOSYLTRANSFERASE"/>
    <property type="match status" value="1"/>
</dbReference>
<keyword evidence="4" id="KW-1185">Reference proteome</keyword>
<dbReference type="RefSeq" id="WP_052377050.1">
    <property type="nucleotide sequence ID" value="NZ_CP003984.1"/>
</dbReference>
<reference evidence="3 4" key="1">
    <citation type="journal article" date="2014" name="ISME J.">
        <title>Adaptation of an abundant Roseobacter RCA organism to pelagic systems revealed by genomic and transcriptomic analyses.</title>
        <authorList>
            <person name="Voget S."/>
            <person name="Wemheuer B."/>
            <person name="Brinkhoff T."/>
            <person name="Vollmers J."/>
            <person name="Dietrich S."/>
            <person name="Giebel H.A."/>
            <person name="Beardsley C."/>
            <person name="Sardemann C."/>
            <person name="Bakenhus I."/>
            <person name="Billerbeck S."/>
            <person name="Daniel R."/>
            <person name="Simon M."/>
        </authorList>
    </citation>
    <scope>NUCLEOTIDE SEQUENCE [LARGE SCALE GENOMIC DNA]</scope>
    <source>
        <strain evidence="3 4">RCA23</strain>
    </source>
</reference>
<dbReference type="GO" id="GO:0008107">
    <property type="term" value="F:galactoside 2-alpha-L-fucosyltransferase activity"/>
    <property type="evidence" value="ECO:0007669"/>
    <property type="project" value="InterPro"/>
</dbReference>
<sequence>MSTRPLRRLGLRSVQSFLQHGPARVFRETALGYDPRFASLGPHVRLKGYWQSEKFFKAFEDKIREDLQFLTPPSAQNQALLEQITSHTAVSLHVRRGDYVTNPMANAHHGTCDLGYYKAAIDYIAGHMQEAPVFYIFSDDIAWVKHNLIPQYETVFVDINDDATNYEDLRLMSSCRHHIIANSSFSWWGAWLNSHPEKIIVAPKNWYADPAARNPDMLPQSWITC</sequence>
<proteinExistence type="predicted"/>
<protein>
    <submittedName>
        <fullName evidence="3">Galactoside 2-alpha-L-fucosyltransferase 1</fullName>
    </submittedName>
</protein>
<dbReference type="KEGG" id="ptp:RCA23_c10390"/>